<evidence type="ECO:0000313" key="1">
    <source>
        <dbReference type="EMBL" id="QHS92238.1"/>
    </source>
</evidence>
<name>A0A6C0BLF5_9ZZZZ</name>
<dbReference type="EMBL" id="MN739177">
    <property type="protein sequence ID" value="QHS92238.1"/>
    <property type="molecule type" value="Genomic_DNA"/>
</dbReference>
<sequence>MGIRVHLFQIWNQEEWIQLKRLLAAHNTPHKGTDEEIVFSCYLQYEDGIFVECIAHTTNQKSIDYFESKLEDRYFPPWGKPFWYNDASVSVSKLKNPDVSFVGIRASFPEKAPITISDFLAKEEIEFPICDEFEWNIPDELKATAQFADRVFIPIDSITVELPYSQKLLTLKGPLTFRNFARAVNEAEVPDEGDGHIGTPISITRGSKGVYFFVF</sequence>
<protein>
    <submittedName>
        <fullName evidence="1">Uncharacterized protein</fullName>
    </submittedName>
</protein>
<reference evidence="1" key="1">
    <citation type="journal article" date="2020" name="Nature">
        <title>Giant virus diversity and host interactions through global metagenomics.</title>
        <authorList>
            <person name="Schulz F."/>
            <person name="Roux S."/>
            <person name="Paez-Espino D."/>
            <person name="Jungbluth S."/>
            <person name="Walsh D.A."/>
            <person name="Denef V.J."/>
            <person name="McMahon K.D."/>
            <person name="Konstantinidis K.T."/>
            <person name="Eloe-Fadrosh E.A."/>
            <person name="Kyrpides N.C."/>
            <person name="Woyke T."/>
        </authorList>
    </citation>
    <scope>NUCLEOTIDE SEQUENCE</scope>
    <source>
        <strain evidence="1">GVMAG-M-3300014204-73</strain>
    </source>
</reference>
<organism evidence="1">
    <name type="scientific">viral metagenome</name>
    <dbReference type="NCBI Taxonomy" id="1070528"/>
    <lineage>
        <taxon>unclassified sequences</taxon>
        <taxon>metagenomes</taxon>
        <taxon>organismal metagenomes</taxon>
    </lineage>
</organism>
<accession>A0A6C0BLF5</accession>
<proteinExistence type="predicted"/>
<dbReference type="AlphaFoldDB" id="A0A6C0BLF5"/>